<evidence type="ECO:0000313" key="2">
    <source>
        <dbReference type="Proteomes" id="UP001207468"/>
    </source>
</evidence>
<evidence type="ECO:0000313" key="1">
    <source>
        <dbReference type="EMBL" id="KAI9509338.1"/>
    </source>
</evidence>
<reference evidence="1" key="1">
    <citation type="submission" date="2021-03" db="EMBL/GenBank/DDBJ databases">
        <title>Evolutionary priming and transition to the ectomycorrhizal habit in an iconic lineage of mushroom-forming fungi: is preadaptation a requirement?</title>
        <authorList>
            <consortium name="DOE Joint Genome Institute"/>
            <person name="Looney B.P."/>
            <person name="Miyauchi S."/>
            <person name="Morin E."/>
            <person name="Drula E."/>
            <person name="Courty P.E."/>
            <person name="Chicoki N."/>
            <person name="Fauchery L."/>
            <person name="Kohler A."/>
            <person name="Kuo A."/>
            <person name="LaButti K."/>
            <person name="Pangilinan J."/>
            <person name="Lipzen A."/>
            <person name="Riley R."/>
            <person name="Andreopoulos W."/>
            <person name="He G."/>
            <person name="Johnson J."/>
            <person name="Barry K.W."/>
            <person name="Grigoriev I.V."/>
            <person name="Nagy L."/>
            <person name="Hibbett D."/>
            <person name="Henrissat B."/>
            <person name="Matheny P.B."/>
            <person name="Labbe J."/>
            <person name="Martin A.F."/>
        </authorList>
    </citation>
    <scope>NUCLEOTIDE SEQUENCE</scope>
    <source>
        <strain evidence="1">BPL698</strain>
    </source>
</reference>
<organism evidence="1 2">
    <name type="scientific">Russula earlei</name>
    <dbReference type="NCBI Taxonomy" id="71964"/>
    <lineage>
        <taxon>Eukaryota</taxon>
        <taxon>Fungi</taxon>
        <taxon>Dikarya</taxon>
        <taxon>Basidiomycota</taxon>
        <taxon>Agaricomycotina</taxon>
        <taxon>Agaricomycetes</taxon>
        <taxon>Russulales</taxon>
        <taxon>Russulaceae</taxon>
        <taxon>Russula</taxon>
    </lineage>
</organism>
<comment type="caution">
    <text evidence="1">The sequence shown here is derived from an EMBL/GenBank/DDBJ whole genome shotgun (WGS) entry which is preliminary data.</text>
</comment>
<dbReference type="EMBL" id="JAGFNK010000066">
    <property type="protein sequence ID" value="KAI9509338.1"/>
    <property type="molecule type" value="Genomic_DNA"/>
</dbReference>
<gene>
    <name evidence="1" type="ORF">F5148DRAFT_1188022</name>
</gene>
<proteinExistence type="predicted"/>
<keyword evidence="2" id="KW-1185">Reference proteome</keyword>
<dbReference type="Proteomes" id="UP001207468">
    <property type="component" value="Unassembled WGS sequence"/>
</dbReference>
<name>A0ACC0UCJ0_9AGAM</name>
<protein>
    <submittedName>
        <fullName evidence="1">Uncharacterized protein</fullName>
    </submittedName>
</protein>
<accession>A0ACC0UCJ0</accession>
<sequence length="255" mass="27449">MVASYLCPTTMDESTPYTVAAGTIASCTIPPPLLIPDFSIAVTGALIAGTYALAKRRGQAVAGIYAASAALNCGIAGATFFSVRGYVVTPFLDQLMPSRLHGHGHERASADGTVTWAAMRLHGVLDAALSGGVTGSVLNTWRCGTRGTFTGMVFGSVLCTLGQVFYNELGVQRIKYIYRRYLVPSQPATPTASVLTESPVSKPSLLDRMTHGIGLKRLSDEEYLAQMKEERAAYLRRIAKLEAQLEEDKKRSERP</sequence>